<dbReference type="GO" id="GO:0042245">
    <property type="term" value="P:RNA repair"/>
    <property type="evidence" value="ECO:0007669"/>
    <property type="project" value="UniProtKB-KW"/>
</dbReference>
<keyword evidence="13" id="KW-1185">Reference proteome</keyword>
<evidence type="ECO:0000313" key="12">
    <source>
        <dbReference type="EMBL" id="SFC67115.1"/>
    </source>
</evidence>
<dbReference type="STRING" id="662367.SAMN05216167_102112"/>
<dbReference type="SUPFAM" id="SSF103365">
    <property type="entry name" value="Hypothetical protein PH1602"/>
    <property type="match status" value="1"/>
</dbReference>
<feature type="binding site" evidence="10">
    <location>
        <begin position="421"/>
        <end position="424"/>
    </location>
    <ligand>
        <name>GMP</name>
        <dbReference type="ChEBI" id="CHEBI:58115"/>
    </ligand>
</feature>
<keyword evidence="7 11" id="KW-0464">Manganese</keyword>
<feature type="binding site" evidence="11">
    <location>
        <position position="388"/>
    </location>
    <ligand>
        <name>Mn(2+)</name>
        <dbReference type="ChEBI" id="CHEBI:29035"/>
        <label>2</label>
    </ligand>
</feature>
<feature type="binding site" evidence="11">
    <location>
        <position position="277"/>
    </location>
    <ligand>
        <name>Mn(2+)</name>
        <dbReference type="ChEBI" id="CHEBI:29035"/>
        <label>1</label>
    </ligand>
</feature>
<keyword evidence="4 10" id="KW-0547">Nucleotide-binding</keyword>
<dbReference type="PANTHER" id="PTHR43749">
    <property type="entry name" value="RNA-SPLICING LIGASE RTCB"/>
    <property type="match status" value="1"/>
</dbReference>
<dbReference type="GO" id="GO:0003909">
    <property type="term" value="F:DNA ligase activity"/>
    <property type="evidence" value="ECO:0007669"/>
    <property type="project" value="TreeGrafter"/>
</dbReference>
<evidence type="ECO:0000256" key="9">
    <source>
        <dbReference type="PIRSR" id="PIRSR601233-1"/>
    </source>
</evidence>
<dbReference type="AlphaFoldDB" id="A0A1I1L2G3"/>
<proteinExistence type="predicted"/>
<feature type="binding site" evidence="10">
    <location>
        <begin position="388"/>
        <end position="389"/>
    </location>
    <ligand>
        <name>GMP</name>
        <dbReference type="ChEBI" id="CHEBI:58115"/>
    </ligand>
</feature>
<evidence type="ECO:0000256" key="6">
    <source>
        <dbReference type="ARBA" id="ARBA00023134"/>
    </source>
</evidence>
<dbReference type="GO" id="GO:0006396">
    <property type="term" value="P:RNA processing"/>
    <property type="evidence" value="ECO:0007669"/>
    <property type="project" value="InterPro"/>
</dbReference>
<evidence type="ECO:0000256" key="1">
    <source>
        <dbReference type="ARBA" id="ARBA00012726"/>
    </source>
</evidence>
<dbReference type="InterPro" id="IPR001233">
    <property type="entry name" value="RtcB"/>
</dbReference>
<dbReference type="InterPro" id="IPR052915">
    <property type="entry name" value="RtcB-like"/>
</dbReference>
<sequence length="526" mass="57812">MLTHRAAGCVSMTKQKTNMETPISLDDILSLGPIPEHLHTTFLRVANGLVQRADYSREKAMGLMAQMLQNPKKFAYSKNKVTNLARSIYDMNKQGIAVPLSETGVGHLPPEPAPYVLNSAKKQLENAFELRSGPLPYAVFGREQIEEGALRQMETAASLPVSVAGALMPDAHQGYGLPIGGVLATEVNTIIPFAVGVDIACRMCLSVFDLPPAFLKREPHLLKKSLMEQTKFGLGGETREKFDESVMDLPEWRATKVIRDLKDKAHRQLGSSGTGNHFVEWGLVDVYEHDDHLNLPPGEYLALLSHSGSRGFGGNVANYYSKLAMQKTKLPKQAAHLAWLDLNTEEGQEYWIAMNLAGDYASANHHEIHNKLAKALGEKPLAMVENHHNFAWKEQLADGREVMVHRKGATPAGTNVLGIIPGSMTQPGFVVRGRGNADSINSASHGAGRLMSRTQAFNTLTRSQWNKALTEADIQLVGGDLDEAPMVYKNIDTVIDAQRDLVSILAKFTPRIVRMADANRKEGRED</sequence>
<name>A0A1I1L2G3_9BACT</name>
<feature type="binding site" evidence="11">
    <location>
        <position position="198"/>
    </location>
    <ligand>
        <name>Mn(2+)</name>
        <dbReference type="ChEBI" id="CHEBI:29035"/>
        <label>1</label>
    </ligand>
</feature>
<dbReference type="Proteomes" id="UP000198598">
    <property type="component" value="Unassembled WGS sequence"/>
</dbReference>
<evidence type="ECO:0000256" key="11">
    <source>
        <dbReference type="PIRSR" id="PIRSR601233-3"/>
    </source>
</evidence>
<evidence type="ECO:0000256" key="4">
    <source>
        <dbReference type="ARBA" id="ARBA00022741"/>
    </source>
</evidence>
<dbReference type="GO" id="GO:0170057">
    <property type="term" value="F:RNA ligase (GTP) activity"/>
    <property type="evidence" value="ECO:0007669"/>
    <property type="project" value="UniProtKB-EC"/>
</dbReference>
<dbReference type="EMBL" id="FOLQ01000002">
    <property type="protein sequence ID" value="SFC67115.1"/>
    <property type="molecule type" value="Genomic_DNA"/>
</dbReference>
<comment type="catalytic activity">
    <reaction evidence="8">
        <text>a 3'-end 3'-phospho-ribonucleotide-RNA + a 5'-end dephospho-ribonucleoside-RNA + GTP = a ribonucleotidyl-ribonucleotide-RNA + GMP + diphosphate</text>
        <dbReference type="Rhea" id="RHEA:68076"/>
        <dbReference type="Rhea" id="RHEA-COMP:10463"/>
        <dbReference type="Rhea" id="RHEA-COMP:13936"/>
        <dbReference type="Rhea" id="RHEA-COMP:17355"/>
        <dbReference type="ChEBI" id="CHEBI:33019"/>
        <dbReference type="ChEBI" id="CHEBI:37565"/>
        <dbReference type="ChEBI" id="CHEBI:58115"/>
        <dbReference type="ChEBI" id="CHEBI:83062"/>
        <dbReference type="ChEBI" id="CHEBI:138284"/>
        <dbReference type="ChEBI" id="CHEBI:173118"/>
        <dbReference type="EC" id="6.5.1.8"/>
    </reaction>
</comment>
<feature type="active site" description="GMP-histidine intermediate" evidence="9">
    <location>
        <position position="445"/>
    </location>
</feature>
<evidence type="ECO:0000256" key="5">
    <source>
        <dbReference type="ARBA" id="ARBA00022800"/>
    </source>
</evidence>
<accession>A0A1I1L2G3</accession>
<reference evidence="12 13" key="1">
    <citation type="submission" date="2016-10" db="EMBL/GenBank/DDBJ databases">
        <authorList>
            <person name="de Groot N.N."/>
        </authorList>
    </citation>
    <scope>NUCLEOTIDE SEQUENCE [LARGE SCALE GENOMIC DNA]</scope>
    <source>
        <strain evidence="12 13">DSM 26130</strain>
    </source>
</reference>
<evidence type="ECO:0000313" key="13">
    <source>
        <dbReference type="Proteomes" id="UP000198598"/>
    </source>
</evidence>
<keyword evidence="6 10" id="KW-0342">GTP-binding</keyword>
<keyword evidence="5" id="KW-0692">RNA repair</keyword>
<dbReference type="GO" id="GO:0006281">
    <property type="term" value="P:DNA repair"/>
    <property type="evidence" value="ECO:0007669"/>
    <property type="project" value="TreeGrafter"/>
</dbReference>
<feature type="binding site" evidence="10">
    <location>
        <begin position="276"/>
        <end position="280"/>
    </location>
    <ligand>
        <name>GMP</name>
        <dbReference type="ChEBI" id="CHEBI:58115"/>
    </ligand>
</feature>
<feature type="binding site" evidence="11">
    <location>
        <position position="306"/>
    </location>
    <ligand>
        <name>Mn(2+)</name>
        <dbReference type="ChEBI" id="CHEBI:29035"/>
        <label>2</label>
    </ligand>
</feature>
<protein>
    <recommendedName>
        <fullName evidence="1">3'-phosphate/5'-hydroxy nucleic acid ligase</fullName>
        <ecNumber evidence="1">6.5.1.8</ecNumber>
    </recommendedName>
</protein>
<evidence type="ECO:0000256" key="7">
    <source>
        <dbReference type="ARBA" id="ARBA00023211"/>
    </source>
</evidence>
<dbReference type="Gene3D" id="3.90.1860.10">
    <property type="entry name" value="tRNA-splicing ligase RtcB"/>
    <property type="match status" value="1"/>
</dbReference>
<keyword evidence="3 11" id="KW-0479">Metal-binding</keyword>
<dbReference type="GO" id="GO:0005525">
    <property type="term" value="F:GTP binding"/>
    <property type="evidence" value="ECO:0007669"/>
    <property type="project" value="UniProtKB-KW"/>
</dbReference>
<dbReference type="Pfam" id="PF01139">
    <property type="entry name" value="RtcB"/>
    <property type="match status" value="1"/>
</dbReference>
<evidence type="ECO:0000256" key="8">
    <source>
        <dbReference type="ARBA" id="ARBA00047746"/>
    </source>
</evidence>
<keyword evidence="2 12" id="KW-0436">Ligase</keyword>
<evidence type="ECO:0000256" key="3">
    <source>
        <dbReference type="ARBA" id="ARBA00022723"/>
    </source>
</evidence>
<dbReference type="EC" id="6.5.1.8" evidence="1"/>
<dbReference type="InterPro" id="IPR036025">
    <property type="entry name" value="RtcB-like_sf"/>
</dbReference>
<dbReference type="PANTHER" id="PTHR43749:SF2">
    <property type="entry name" value="RNA-SPLICING LIGASE RTCB"/>
    <property type="match status" value="1"/>
</dbReference>
<feature type="binding site" evidence="10">
    <location>
        <begin position="445"/>
        <end position="448"/>
    </location>
    <ligand>
        <name>GMP</name>
        <dbReference type="ChEBI" id="CHEBI:58115"/>
    </ligand>
</feature>
<dbReference type="GO" id="GO:0030145">
    <property type="term" value="F:manganese ion binding"/>
    <property type="evidence" value="ECO:0007669"/>
    <property type="project" value="TreeGrafter"/>
</dbReference>
<comment type="cofactor">
    <cofactor evidence="11">
        <name>Mn(2+)</name>
        <dbReference type="ChEBI" id="CHEBI:29035"/>
    </cofactor>
    <text evidence="11">Binds 2 manganese ions per subunit.</text>
</comment>
<evidence type="ECO:0000256" key="2">
    <source>
        <dbReference type="ARBA" id="ARBA00022598"/>
    </source>
</evidence>
<organism evidence="12 13">
    <name type="scientific">Spirosoma endophyticum</name>
    <dbReference type="NCBI Taxonomy" id="662367"/>
    <lineage>
        <taxon>Bacteria</taxon>
        <taxon>Pseudomonadati</taxon>
        <taxon>Bacteroidota</taxon>
        <taxon>Cytophagia</taxon>
        <taxon>Cytophagales</taxon>
        <taxon>Cytophagaceae</taxon>
        <taxon>Spirosoma</taxon>
    </lineage>
</organism>
<gene>
    <name evidence="12" type="ORF">SAMN05216167_102112</name>
</gene>
<evidence type="ECO:0000256" key="10">
    <source>
        <dbReference type="PIRSR" id="PIRSR601233-2"/>
    </source>
</evidence>